<accession>A0A7V8V616</accession>
<reference evidence="1 2" key="1">
    <citation type="submission" date="2020-05" db="EMBL/GenBank/DDBJ databases">
        <title>Bremerella alba sp. nov., a novel planctomycete isolated from the surface of the macroalga Fucus spiralis.</title>
        <authorList>
            <person name="Godinho O."/>
            <person name="Botelho R."/>
            <person name="Albuquerque L."/>
            <person name="Wiegand S."/>
            <person name="Da Costa M.S."/>
            <person name="Lobo-Da-Cunha A."/>
            <person name="Jogler C."/>
            <person name="Lage O.M."/>
        </authorList>
    </citation>
    <scope>NUCLEOTIDE SEQUENCE [LARGE SCALE GENOMIC DNA]</scope>
    <source>
        <strain evidence="1 2">FF15</strain>
    </source>
</reference>
<evidence type="ECO:0000313" key="2">
    <source>
        <dbReference type="Proteomes" id="UP000551616"/>
    </source>
</evidence>
<evidence type="ECO:0000313" key="1">
    <source>
        <dbReference type="EMBL" id="MBA2115608.1"/>
    </source>
</evidence>
<name>A0A7V8V616_9BACT</name>
<dbReference type="AlphaFoldDB" id="A0A7V8V616"/>
<proteinExistence type="predicted"/>
<organism evidence="1 2">
    <name type="scientific">Bremerella alba</name>
    <dbReference type="NCBI Taxonomy" id="980252"/>
    <lineage>
        <taxon>Bacteria</taxon>
        <taxon>Pseudomonadati</taxon>
        <taxon>Planctomycetota</taxon>
        <taxon>Planctomycetia</taxon>
        <taxon>Pirellulales</taxon>
        <taxon>Pirellulaceae</taxon>
        <taxon>Bremerella</taxon>
    </lineage>
</organism>
<dbReference type="Proteomes" id="UP000551616">
    <property type="component" value="Unassembled WGS sequence"/>
</dbReference>
<sequence>MNLVGQLAKHFHRLLRSANAADRVHKFLCRHQIIGSDFATFCGTICFSFVHRLDGAHILWRYILVAGFLQSVRYYGRRCFGVILLEISNRICF</sequence>
<keyword evidence="2" id="KW-1185">Reference proteome</keyword>
<comment type="caution">
    <text evidence="1">The sequence shown here is derived from an EMBL/GenBank/DDBJ whole genome shotgun (WGS) entry which is preliminary data.</text>
</comment>
<protein>
    <submittedName>
        <fullName evidence="1">Uncharacterized protein</fullName>
    </submittedName>
</protein>
<dbReference type="EMBL" id="JABRWO010000007">
    <property type="protein sequence ID" value="MBA2115608.1"/>
    <property type="molecule type" value="Genomic_DNA"/>
</dbReference>
<gene>
    <name evidence="1" type="ORF">HOV93_27910</name>
</gene>